<sequence length="138" mass="14710">MSPAVSSRVAQGFTLIELMITVAVIAILAAIALPSYTSHVTKTRRSVAQACLIEGAQFMERYYTNKLTYVGAVLPDCSDSGNANFYTQSLVSGSVTAAAYTIETDPKGSQANNDKNCGKMTIDQTGKKTRALTLGSCW</sequence>
<evidence type="ECO:0000313" key="3">
    <source>
        <dbReference type="Proteomes" id="UP001589898"/>
    </source>
</evidence>
<evidence type="ECO:0000313" key="2">
    <source>
        <dbReference type="EMBL" id="MFC0716426.1"/>
    </source>
</evidence>
<dbReference type="InterPro" id="IPR045584">
    <property type="entry name" value="Pilin-like"/>
</dbReference>
<dbReference type="InterPro" id="IPR031982">
    <property type="entry name" value="PilE-like"/>
</dbReference>
<name>A0ABV6SW41_9GAMM</name>
<reference evidence="2 3" key="1">
    <citation type="submission" date="2024-09" db="EMBL/GenBank/DDBJ databases">
        <authorList>
            <person name="Sun Q."/>
            <person name="Mori K."/>
        </authorList>
    </citation>
    <scope>NUCLEOTIDE SEQUENCE [LARGE SCALE GENOMIC DNA]</scope>
    <source>
        <strain evidence="2 3">KCTC 52403</strain>
    </source>
</reference>
<comment type="caution">
    <text evidence="2">The sequence shown here is derived from an EMBL/GenBank/DDBJ whole genome shotgun (WGS) entry which is preliminary data.</text>
</comment>
<dbReference type="Pfam" id="PF07963">
    <property type="entry name" value="N_methyl"/>
    <property type="match status" value="1"/>
</dbReference>
<protein>
    <submittedName>
        <fullName evidence="2">Type IV pilin protein</fullName>
    </submittedName>
</protein>
<gene>
    <name evidence="2" type="ORF">ACFFFU_01445</name>
</gene>
<dbReference type="Proteomes" id="UP001589898">
    <property type="component" value="Unassembled WGS sequence"/>
</dbReference>
<accession>A0ABV6SW41</accession>
<dbReference type="Gene3D" id="3.30.700.10">
    <property type="entry name" value="Glycoprotein, Type 4 Pilin"/>
    <property type="match status" value="1"/>
</dbReference>
<feature type="transmembrane region" description="Helical" evidence="1">
    <location>
        <begin position="12"/>
        <end position="36"/>
    </location>
</feature>
<keyword evidence="1" id="KW-1133">Transmembrane helix</keyword>
<dbReference type="SUPFAM" id="SSF54523">
    <property type="entry name" value="Pili subunits"/>
    <property type="match status" value="1"/>
</dbReference>
<proteinExistence type="predicted"/>
<organism evidence="2 3">
    <name type="scientific">Luteimonas padinae</name>
    <dbReference type="NCBI Taxonomy" id="1714359"/>
    <lineage>
        <taxon>Bacteria</taxon>
        <taxon>Pseudomonadati</taxon>
        <taxon>Pseudomonadota</taxon>
        <taxon>Gammaproteobacteria</taxon>
        <taxon>Lysobacterales</taxon>
        <taxon>Lysobacteraceae</taxon>
        <taxon>Luteimonas</taxon>
    </lineage>
</organism>
<evidence type="ECO:0000256" key="1">
    <source>
        <dbReference type="SAM" id="Phobius"/>
    </source>
</evidence>
<keyword evidence="1" id="KW-0472">Membrane</keyword>
<dbReference type="NCBIfam" id="TIGR02532">
    <property type="entry name" value="IV_pilin_GFxxxE"/>
    <property type="match status" value="1"/>
</dbReference>
<keyword evidence="3" id="KW-1185">Reference proteome</keyword>
<dbReference type="EMBL" id="JBHLTF010000004">
    <property type="protein sequence ID" value="MFC0716426.1"/>
    <property type="molecule type" value="Genomic_DNA"/>
</dbReference>
<dbReference type="RefSeq" id="WP_308430361.1">
    <property type="nucleotide sequence ID" value="NZ_BMZT01000012.1"/>
</dbReference>
<dbReference type="PROSITE" id="PS00409">
    <property type="entry name" value="PROKAR_NTER_METHYL"/>
    <property type="match status" value="1"/>
</dbReference>
<dbReference type="InterPro" id="IPR012902">
    <property type="entry name" value="N_methyl_site"/>
</dbReference>
<keyword evidence="1" id="KW-0812">Transmembrane</keyword>
<dbReference type="Pfam" id="PF16732">
    <property type="entry name" value="ComP_DUS"/>
    <property type="match status" value="1"/>
</dbReference>